<feature type="signal peptide" evidence="1">
    <location>
        <begin position="1"/>
        <end position="21"/>
    </location>
</feature>
<evidence type="ECO:0000313" key="2">
    <source>
        <dbReference type="EMBL" id="ATY66928.1"/>
    </source>
</evidence>
<feature type="chain" id="PRO_5014135676" evidence="1">
    <location>
        <begin position="22"/>
        <end position="94"/>
    </location>
</feature>
<reference evidence="2 3" key="1">
    <citation type="journal article" date="2017" name="BMC Genomics">
        <title>Chromosome level assembly and secondary metabolite potential of the parasitic fungus Cordyceps militaris.</title>
        <authorList>
            <person name="Kramer G.J."/>
            <person name="Nodwell J.R."/>
        </authorList>
    </citation>
    <scope>NUCLEOTIDE SEQUENCE [LARGE SCALE GENOMIC DNA]</scope>
    <source>
        <strain evidence="2 3">ATCC 34164</strain>
    </source>
</reference>
<organism evidence="2 3">
    <name type="scientific">Cordyceps militaris</name>
    <name type="common">Caterpillar fungus</name>
    <name type="synonym">Clavaria militaris</name>
    <dbReference type="NCBI Taxonomy" id="73501"/>
    <lineage>
        <taxon>Eukaryota</taxon>
        <taxon>Fungi</taxon>
        <taxon>Dikarya</taxon>
        <taxon>Ascomycota</taxon>
        <taxon>Pezizomycotina</taxon>
        <taxon>Sordariomycetes</taxon>
        <taxon>Hypocreomycetidae</taxon>
        <taxon>Hypocreales</taxon>
        <taxon>Cordycipitaceae</taxon>
        <taxon>Cordyceps</taxon>
    </lineage>
</organism>
<proteinExistence type="predicted"/>
<accession>A0A2H4SV01</accession>
<name>A0A2H4SV01_CORMI</name>
<gene>
    <name evidence="2" type="ORF">A9K55_001128</name>
</gene>
<evidence type="ECO:0000313" key="3">
    <source>
        <dbReference type="Proteomes" id="UP000323067"/>
    </source>
</evidence>
<evidence type="ECO:0000256" key="1">
    <source>
        <dbReference type="SAM" id="SignalP"/>
    </source>
</evidence>
<sequence length="94" mass="9666">MQTAFTAGLVTLVALSQAVTGSPAPEAESIMAPPYVCPSCPPHAPLCALNLNTRQPKCCPAGKPLANNAGCYTADNVICNNTQIWVPGTHCPCA</sequence>
<dbReference type="AlphaFoldDB" id="A0A2H4SV01"/>
<keyword evidence="1" id="KW-0732">Signal</keyword>
<dbReference type="VEuPathDB" id="FungiDB:A9K55_001128"/>
<dbReference type="Proteomes" id="UP000323067">
    <property type="component" value="Chromosome ii"/>
</dbReference>
<protein>
    <submittedName>
        <fullName evidence="2">Uncharacterized protein</fullName>
    </submittedName>
</protein>
<dbReference type="EMBL" id="CP023327">
    <property type="protein sequence ID" value="ATY66928.1"/>
    <property type="molecule type" value="Genomic_DNA"/>
</dbReference>